<keyword evidence="4 5" id="KW-0234">DNA repair</keyword>
<dbReference type="Pfam" id="PF01119">
    <property type="entry name" value="DNA_mis_repair"/>
    <property type="match status" value="1"/>
</dbReference>
<evidence type="ECO:0000259" key="7">
    <source>
        <dbReference type="SMART" id="SM01340"/>
    </source>
</evidence>
<dbReference type="CDD" id="cd16926">
    <property type="entry name" value="HATPase_MutL-MLH-PMS-like"/>
    <property type="match status" value="1"/>
</dbReference>
<dbReference type="GO" id="GO:0032300">
    <property type="term" value="C:mismatch repair complex"/>
    <property type="evidence" value="ECO:0007669"/>
    <property type="project" value="InterPro"/>
</dbReference>
<gene>
    <name evidence="5 8" type="primary">mutL</name>
    <name evidence="8" type="ORF">CCY01nite_14640</name>
</gene>
<dbReference type="CDD" id="cd00782">
    <property type="entry name" value="MutL_Trans"/>
    <property type="match status" value="1"/>
</dbReference>
<evidence type="ECO:0000313" key="9">
    <source>
        <dbReference type="Proteomes" id="UP000321436"/>
    </source>
</evidence>
<evidence type="ECO:0000256" key="2">
    <source>
        <dbReference type="ARBA" id="ARBA00021975"/>
    </source>
</evidence>
<dbReference type="InterPro" id="IPR036890">
    <property type="entry name" value="HATPase_C_sf"/>
</dbReference>
<dbReference type="EMBL" id="BKAU01000001">
    <property type="protein sequence ID" value="GEP95204.1"/>
    <property type="molecule type" value="Genomic_DNA"/>
</dbReference>
<comment type="similarity">
    <text evidence="1 5">Belongs to the DNA mismatch repair MutL/HexB family.</text>
</comment>
<dbReference type="InterPro" id="IPR042121">
    <property type="entry name" value="MutL_C_regsub"/>
</dbReference>
<evidence type="ECO:0000256" key="5">
    <source>
        <dbReference type="HAMAP-Rule" id="MF_00149"/>
    </source>
</evidence>
<dbReference type="InterPro" id="IPR002099">
    <property type="entry name" value="MutL/Mlh/PMS"/>
</dbReference>
<sequence>MLPDNIANQIAAGEVIQRPASAVKELLENAVDAGATEIQLFIKDAGKELVQVIDNGSGMSETDARMCFERHATSKIQSIDDLFHIRTMGFRGEALASIAAVSQVELKSRMHTEEIGTFIEIDNSFVKRQEPCQTAVGTSIAMKNLFFNVPARRNFLKSNAAEMRHIVDEFIRVALAFPHLQFSLNSNGQQMFHLEKGSLKQRVIAILGQHYNSKLVTVKESTDYMNINGFVGKPETAKKTRGDQFFFVNNRFIKSGYLHHAVMNAFAEMIPAENYPLYVLFIDLDPAHIDINVHPTKQEIKFDDEKILYAFVQSAIKHALAQFSVTPALDFELDPGIQQLDAVTQPFTEQKKAQSANTSIYKTFMHANQAHVIDQASNLRHWKDLYEGPPAPEKPTHAHTETASVIDERWQEAATDHKVPVQVHQQFILSQIKSGFILVDQRAAHERILYERYQRALAEKPMATQQSLFPQTLELLPADAIIISEMLPDLQALGYDLEPFGQHTFVVRGTPADIQTGNEQASIEGLLEQFKHFSNELKLSRREKLVRSMARNNAIPPGRSLDTREMQNIIDELFACSTPNVSPGGRFTFISFKLNDLERMFERGA</sequence>
<dbReference type="GO" id="GO:0030983">
    <property type="term" value="F:mismatched DNA binding"/>
    <property type="evidence" value="ECO:0007669"/>
    <property type="project" value="InterPro"/>
</dbReference>
<dbReference type="InterPro" id="IPR020667">
    <property type="entry name" value="DNA_mismatch_repair_MutL"/>
</dbReference>
<dbReference type="Proteomes" id="UP000321436">
    <property type="component" value="Unassembled WGS sequence"/>
</dbReference>
<dbReference type="SMART" id="SM00853">
    <property type="entry name" value="MutL_C"/>
    <property type="match status" value="1"/>
</dbReference>
<dbReference type="NCBIfam" id="TIGR00585">
    <property type="entry name" value="mutl"/>
    <property type="match status" value="1"/>
</dbReference>
<feature type="domain" description="MutL C-terminal dimerisation" evidence="6">
    <location>
        <begin position="419"/>
        <end position="561"/>
    </location>
</feature>
<dbReference type="InterPro" id="IPR014721">
    <property type="entry name" value="Ribsml_uS5_D2-typ_fold_subgr"/>
</dbReference>
<comment type="caution">
    <text evidence="8">The sequence shown here is derived from an EMBL/GenBank/DDBJ whole genome shotgun (WGS) entry which is preliminary data.</text>
</comment>
<organism evidence="8 9">
    <name type="scientific">Chitinophaga cymbidii</name>
    <dbReference type="NCBI Taxonomy" id="1096750"/>
    <lineage>
        <taxon>Bacteria</taxon>
        <taxon>Pseudomonadati</taxon>
        <taxon>Bacteroidota</taxon>
        <taxon>Chitinophagia</taxon>
        <taxon>Chitinophagales</taxon>
        <taxon>Chitinophagaceae</taxon>
        <taxon>Chitinophaga</taxon>
    </lineage>
</organism>
<dbReference type="Gene3D" id="3.30.1370.100">
    <property type="entry name" value="MutL, C-terminal domain, regulatory subdomain"/>
    <property type="match status" value="1"/>
</dbReference>
<dbReference type="SUPFAM" id="SSF55874">
    <property type="entry name" value="ATPase domain of HSP90 chaperone/DNA topoisomerase II/histidine kinase"/>
    <property type="match status" value="1"/>
</dbReference>
<dbReference type="Gene3D" id="3.30.565.10">
    <property type="entry name" value="Histidine kinase-like ATPase, C-terminal domain"/>
    <property type="match status" value="1"/>
</dbReference>
<dbReference type="Gene3D" id="3.30.1540.20">
    <property type="entry name" value="MutL, C-terminal domain, dimerisation subdomain"/>
    <property type="match status" value="1"/>
</dbReference>
<dbReference type="InterPro" id="IPR037198">
    <property type="entry name" value="MutL_C_sf"/>
</dbReference>
<comment type="function">
    <text evidence="5">This protein is involved in the repair of mismatches in DNA. It is required for dam-dependent methyl-directed DNA mismatch repair. May act as a 'molecular matchmaker', a protein that promotes the formation of a stable complex between two or more DNA-binding proteins in an ATP-dependent manner without itself being part of a final effector complex.</text>
</comment>
<dbReference type="InterPro" id="IPR038973">
    <property type="entry name" value="MutL/Mlh/Pms-like"/>
</dbReference>
<dbReference type="InterPro" id="IPR014790">
    <property type="entry name" value="MutL_C"/>
</dbReference>
<dbReference type="InterPro" id="IPR014762">
    <property type="entry name" value="DNA_mismatch_repair_CS"/>
</dbReference>
<dbReference type="GO" id="GO:0005524">
    <property type="term" value="F:ATP binding"/>
    <property type="evidence" value="ECO:0007669"/>
    <property type="project" value="InterPro"/>
</dbReference>
<evidence type="ECO:0000256" key="4">
    <source>
        <dbReference type="ARBA" id="ARBA00023204"/>
    </source>
</evidence>
<dbReference type="InterPro" id="IPR013507">
    <property type="entry name" value="DNA_mismatch_S5_2-like"/>
</dbReference>
<dbReference type="GO" id="GO:0016887">
    <property type="term" value="F:ATP hydrolysis activity"/>
    <property type="evidence" value="ECO:0007669"/>
    <property type="project" value="InterPro"/>
</dbReference>
<dbReference type="SUPFAM" id="SSF54211">
    <property type="entry name" value="Ribosomal protein S5 domain 2-like"/>
    <property type="match status" value="1"/>
</dbReference>
<proteinExistence type="inferred from homology"/>
<keyword evidence="3 5" id="KW-0227">DNA damage</keyword>
<dbReference type="InterPro" id="IPR042120">
    <property type="entry name" value="MutL_C_dimsub"/>
</dbReference>
<dbReference type="PANTHER" id="PTHR10073">
    <property type="entry name" value="DNA MISMATCH REPAIR PROTEIN MLH, PMS, MUTL"/>
    <property type="match status" value="1"/>
</dbReference>
<dbReference type="SMART" id="SM01340">
    <property type="entry name" value="DNA_mis_repair"/>
    <property type="match status" value="1"/>
</dbReference>
<dbReference type="GO" id="GO:0006298">
    <property type="term" value="P:mismatch repair"/>
    <property type="evidence" value="ECO:0007669"/>
    <property type="project" value="UniProtKB-UniRule"/>
</dbReference>
<dbReference type="FunFam" id="3.30.565.10:FF:000003">
    <property type="entry name" value="DNA mismatch repair endonuclease MutL"/>
    <property type="match status" value="1"/>
</dbReference>
<evidence type="ECO:0000256" key="3">
    <source>
        <dbReference type="ARBA" id="ARBA00022763"/>
    </source>
</evidence>
<dbReference type="InterPro" id="IPR020568">
    <property type="entry name" value="Ribosomal_Su5_D2-typ_SF"/>
</dbReference>
<evidence type="ECO:0000256" key="1">
    <source>
        <dbReference type="ARBA" id="ARBA00006082"/>
    </source>
</evidence>
<dbReference type="Gene3D" id="3.30.230.10">
    <property type="match status" value="1"/>
</dbReference>
<feature type="domain" description="DNA mismatch repair protein S5" evidence="7">
    <location>
        <begin position="203"/>
        <end position="321"/>
    </location>
</feature>
<dbReference type="PROSITE" id="PS00058">
    <property type="entry name" value="DNA_MISMATCH_REPAIR_1"/>
    <property type="match status" value="1"/>
</dbReference>
<accession>A0A512RHR3</accession>
<name>A0A512RHR3_9BACT</name>
<evidence type="ECO:0000313" key="8">
    <source>
        <dbReference type="EMBL" id="GEP95204.1"/>
    </source>
</evidence>
<dbReference type="AlphaFoldDB" id="A0A512RHR3"/>
<evidence type="ECO:0000259" key="6">
    <source>
        <dbReference type="SMART" id="SM00853"/>
    </source>
</evidence>
<dbReference type="HAMAP" id="MF_00149">
    <property type="entry name" value="DNA_mis_repair"/>
    <property type="match status" value="1"/>
</dbReference>
<dbReference type="Pfam" id="PF13589">
    <property type="entry name" value="HATPase_c_3"/>
    <property type="match status" value="1"/>
</dbReference>
<dbReference type="SUPFAM" id="SSF118116">
    <property type="entry name" value="DNA mismatch repair protein MutL"/>
    <property type="match status" value="1"/>
</dbReference>
<dbReference type="PANTHER" id="PTHR10073:SF12">
    <property type="entry name" value="DNA MISMATCH REPAIR PROTEIN MLH1"/>
    <property type="match status" value="1"/>
</dbReference>
<dbReference type="Pfam" id="PF08676">
    <property type="entry name" value="MutL_C"/>
    <property type="match status" value="1"/>
</dbReference>
<reference evidence="8 9" key="1">
    <citation type="submission" date="2019-07" db="EMBL/GenBank/DDBJ databases">
        <title>Whole genome shotgun sequence of Chitinophaga cymbidii NBRC 109752.</title>
        <authorList>
            <person name="Hosoyama A."/>
            <person name="Uohara A."/>
            <person name="Ohji S."/>
            <person name="Ichikawa N."/>
        </authorList>
    </citation>
    <scope>NUCLEOTIDE SEQUENCE [LARGE SCALE GENOMIC DNA]</scope>
    <source>
        <strain evidence="8 9">NBRC 109752</strain>
    </source>
</reference>
<protein>
    <recommendedName>
        <fullName evidence="2 5">DNA mismatch repair protein MutL</fullName>
    </recommendedName>
</protein>
<keyword evidence="9" id="KW-1185">Reference proteome</keyword>
<dbReference type="GO" id="GO:0140664">
    <property type="term" value="F:ATP-dependent DNA damage sensor activity"/>
    <property type="evidence" value="ECO:0007669"/>
    <property type="project" value="InterPro"/>
</dbReference>